<name>A0AAD6UU81_9AGAR</name>
<evidence type="ECO:0000256" key="1">
    <source>
        <dbReference type="SAM" id="Phobius"/>
    </source>
</evidence>
<keyword evidence="1" id="KW-0812">Transmembrane</keyword>
<sequence>MSARIGTETESDLPTDNTMISITHEAPKLIQNQIAAWSTTAQNAAVVTALFSTNAATILSIVRSDGALTGKDGKVMTLLIFASYGAMLFNSITTLASWFFIDALGDIERNVNTRIAFVPRTISSLQLLENFGASPRIKRIFRQC</sequence>
<protein>
    <submittedName>
        <fullName evidence="2">Uncharacterized protein</fullName>
    </submittedName>
</protein>
<organism evidence="2 3">
    <name type="scientific">Mycena pura</name>
    <dbReference type="NCBI Taxonomy" id="153505"/>
    <lineage>
        <taxon>Eukaryota</taxon>
        <taxon>Fungi</taxon>
        <taxon>Dikarya</taxon>
        <taxon>Basidiomycota</taxon>
        <taxon>Agaricomycotina</taxon>
        <taxon>Agaricomycetes</taxon>
        <taxon>Agaricomycetidae</taxon>
        <taxon>Agaricales</taxon>
        <taxon>Marasmiineae</taxon>
        <taxon>Mycenaceae</taxon>
        <taxon>Mycena</taxon>
    </lineage>
</organism>
<reference evidence="2" key="1">
    <citation type="submission" date="2023-03" db="EMBL/GenBank/DDBJ databases">
        <title>Massive genome expansion in bonnet fungi (Mycena s.s.) driven by repeated elements and novel gene families across ecological guilds.</title>
        <authorList>
            <consortium name="Lawrence Berkeley National Laboratory"/>
            <person name="Harder C.B."/>
            <person name="Miyauchi S."/>
            <person name="Viragh M."/>
            <person name="Kuo A."/>
            <person name="Thoen E."/>
            <person name="Andreopoulos B."/>
            <person name="Lu D."/>
            <person name="Skrede I."/>
            <person name="Drula E."/>
            <person name="Henrissat B."/>
            <person name="Morin E."/>
            <person name="Kohler A."/>
            <person name="Barry K."/>
            <person name="LaButti K."/>
            <person name="Morin E."/>
            <person name="Salamov A."/>
            <person name="Lipzen A."/>
            <person name="Mereny Z."/>
            <person name="Hegedus B."/>
            <person name="Baldrian P."/>
            <person name="Stursova M."/>
            <person name="Weitz H."/>
            <person name="Taylor A."/>
            <person name="Grigoriev I.V."/>
            <person name="Nagy L.G."/>
            <person name="Martin F."/>
            <person name="Kauserud H."/>
        </authorList>
    </citation>
    <scope>NUCLEOTIDE SEQUENCE</scope>
    <source>
        <strain evidence="2">9144</strain>
    </source>
</reference>
<evidence type="ECO:0000313" key="3">
    <source>
        <dbReference type="Proteomes" id="UP001219525"/>
    </source>
</evidence>
<dbReference type="AlphaFoldDB" id="A0AAD6UU81"/>
<proteinExistence type="predicted"/>
<keyword evidence="1" id="KW-1133">Transmembrane helix</keyword>
<dbReference type="Proteomes" id="UP001219525">
    <property type="component" value="Unassembled WGS sequence"/>
</dbReference>
<comment type="caution">
    <text evidence="2">The sequence shown here is derived from an EMBL/GenBank/DDBJ whole genome shotgun (WGS) entry which is preliminary data.</text>
</comment>
<gene>
    <name evidence="2" type="ORF">GGX14DRAFT_588082</name>
</gene>
<keyword evidence="3" id="KW-1185">Reference proteome</keyword>
<keyword evidence="1" id="KW-0472">Membrane</keyword>
<evidence type="ECO:0000313" key="2">
    <source>
        <dbReference type="EMBL" id="KAJ7193730.1"/>
    </source>
</evidence>
<dbReference type="EMBL" id="JARJCW010000105">
    <property type="protein sequence ID" value="KAJ7193730.1"/>
    <property type="molecule type" value="Genomic_DNA"/>
</dbReference>
<accession>A0AAD6UU81</accession>
<feature type="transmembrane region" description="Helical" evidence="1">
    <location>
        <begin position="78"/>
        <end position="101"/>
    </location>
</feature>